<keyword evidence="1" id="KW-0175">Coiled coil</keyword>
<dbReference type="EMBL" id="JACERN010000014">
    <property type="protein sequence ID" value="MBA4707599.1"/>
    <property type="molecule type" value="Genomic_DNA"/>
</dbReference>
<feature type="domain" description="DUF4062" evidence="2">
    <location>
        <begin position="7"/>
        <end position="88"/>
    </location>
</feature>
<dbReference type="Pfam" id="PF13271">
    <property type="entry name" value="DUF4062"/>
    <property type="match status" value="1"/>
</dbReference>
<keyword evidence="4" id="KW-1185">Reference proteome</keyword>
<dbReference type="InterPro" id="IPR025139">
    <property type="entry name" value="DUF4062"/>
</dbReference>
<organism evidence="3 4">
    <name type="scientific">Aquitalea aquatica</name>
    <dbReference type="NCBI Taxonomy" id="3044273"/>
    <lineage>
        <taxon>Bacteria</taxon>
        <taxon>Pseudomonadati</taxon>
        <taxon>Pseudomonadota</taxon>
        <taxon>Betaproteobacteria</taxon>
        <taxon>Neisseriales</taxon>
        <taxon>Chromobacteriaceae</taxon>
        <taxon>Aquitalea</taxon>
    </lineage>
</organism>
<comment type="caution">
    <text evidence="3">The sequence shown here is derived from an EMBL/GenBank/DDBJ whole genome shotgun (WGS) entry which is preliminary data.</text>
</comment>
<evidence type="ECO:0000256" key="1">
    <source>
        <dbReference type="SAM" id="Coils"/>
    </source>
</evidence>
<gene>
    <name evidence="3" type="ORF">H2Z84_04230</name>
</gene>
<name>A0A838Y4R6_9NEIS</name>
<dbReference type="AlphaFoldDB" id="A0A838Y4R6"/>
<feature type="coiled-coil region" evidence="1">
    <location>
        <begin position="170"/>
        <end position="197"/>
    </location>
</feature>
<dbReference type="RefSeq" id="WP_181834868.1">
    <property type="nucleotide sequence ID" value="NZ_JACERN010000014.1"/>
</dbReference>
<dbReference type="Proteomes" id="UP000545606">
    <property type="component" value="Unassembled WGS sequence"/>
</dbReference>
<protein>
    <submittedName>
        <fullName evidence="3">DUF4062 domain-containing protein</fullName>
    </submittedName>
</protein>
<sequence>MKATKYQVFLSSTYSDLVDEREGIIKAVLEMYNIPIGMEMFSAEDEDQWEIIRRTIEVSDYYILVLGLRYGTKTSDGISFTQKEYQYALEKKIPILAFVMNDTVPLSKEKRDDDLSEICKFREMVLTNSKMAQFWEAKDQLVKSVSISLMKQIMQKPGIGWVRGSNAGNEEALSNELTALSKENRDLRDRLMELESKLSLKLPIIDVMVKPSAFDGALSSYVPVEMVVPIGPEDVDLFLRDYVSGDDLELYNNSIPKQDELDRYNSECERIFKIKNNSMPLVIEVSNMGTSKANNLYVDVVFSPGIFVFDGNEEFSMPVSPIPKNPLERARAKYYGARVRGLDLYDKKRQDILDNLFNARSAISPSASIIPRIPKINRDWDTWLDGGKVTIKMDELLHTRSKIFSDRYKMCFLFSGKHSVIIKIICEEYGEVESKFVEFEV</sequence>
<accession>A0A838Y4R6</accession>
<reference evidence="3 4" key="1">
    <citation type="submission" date="2020-07" db="EMBL/GenBank/DDBJ databases">
        <title>Draft genome sequence of violacein-producing bacteria and related species.</title>
        <authorList>
            <person name="Wilson H.S."/>
            <person name="De Leon M.E."/>
        </authorList>
    </citation>
    <scope>NUCLEOTIDE SEQUENCE [LARGE SCALE GENOMIC DNA]</scope>
    <source>
        <strain evidence="3 4">HSC-21Su07</strain>
    </source>
</reference>
<proteinExistence type="predicted"/>
<evidence type="ECO:0000313" key="3">
    <source>
        <dbReference type="EMBL" id="MBA4707599.1"/>
    </source>
</evidence>
<evidence type="ECO:0000259" key="2">
    <source>
        <dbReference type="Pfam" id="PF13271"/>
    </source>
</evidence>
<evidence type="ECO:0000313" key="4">
    <source>
        <dbReference type="Proteomes" id="UP000545606"/>
    </source>
</evidence>